<evidence type="ECO:0000313" key="4">
    <source>
        <dbReference type="Proteomes" id="UP000019763"/>
    </source>
</evidence>
<organism evidence="3 4">
    <name type="scientific">Gregarina niphandrodes</name>
    <name type="common">Septate eugregarine</name>
    <dbReference type="NCBI Taxonomy" id="110365"/>
    <lineage>
        <taxon>Eukaryota</taxon>
        <taxon>Sar</taxon>
        <taxon>Alveolata</taxon>
        <taxon>Apicomplexa</taxon>
        <taxon>Conoidasida</taxon>
        <taxon>Gregarinasina</taxon>
        <taxon>Eugregarinorida</taxon>
        <taxon>Gregarinidae</taxon>
        <taxon>Gregarina</taxon>
    </lineage>
</organism>
<sequence length="712" mass="79665">MSCEHLNERLGSNKDVGVLLEETGSEIQRIANVHIDELQELIAGRDFALSKFPRTLTVLKDIDSSLGQIIELSDDVCGAHSLKTKLNSLENSLVVLQRAEKLLQTAKDFDKNVHALEQMRDRVKETCAAGEATAAITLFVQGIPLLNWWHHCYTDKGAVATLGLWRFPKVHRAEEELKTTIEGLIRDNLVLMIERDCGPIKKLLQALPECPSIGGRFDQLLLETLLGHFISVCTHNPFVAEGVRNTLEDILNLPLRRELIQSLITKLLSHVVVRNCAQDISLIQSTLIAAMVTIQKHDSLMDPGCDASESDTEETKAYEDDCIIVDWKSLRTQHALRMKGESKTGGETGAPETNADLNTKGGQDWIRLTVAFNQRLFLRNFEASLQQFPLTITATLHAIQNAHKSGANAPKSSLGTSQSPGTIYGRNMNNGGANSVKYLSNLFTKELPNVVNSISNLGDLAATLDFDELRPGLEDILNKMISDIEKNVFHTWNTTFQDDFVGGLEFLRMLYHIEHEILPGIAQALTSFQEPNEMDILAQVIPNLTAIVKLAESVCRNSVRCEYVDILRLFPGQDKNKGPTPAEQAASFTMDMFRLLFEDASEEAYVEKTILLYILLDLLTSYDNFIRKLPEDADHATVHDGIYAILSLVDSLLIDDFEESKEETLRMYKQLYSVASKLNCPTTLDKLQYHPSDLELQNLVPYRFLPFVDGVE</sequence>
<feature type="coiled-coil region" evidence="1">
    <location>
        <begin position="79"/>
        <end position="119"/>
    </location>
</feature>
<dbReference type="AlphaFoldDB" id="A0A023AWS9"/>
<evidence type="ECO:0000256" key="2">
    <source>
        <dbReference type="SAM" id="MobiDB-lite"/>
    </source>
</evidence>
<dbReference type="RefSeq" id="XP_011133568.1">
    <property type="nucleotide sequence ID" value="XM_011135266.1"/>
</dbReference>
<dbReference type="VEuPathDB" id="CryptoDB:GNI_184050"/>
<name>A0A023AWS9_GRENI</name>
<feature type="region of interest" description="Disordered" evidence="2">
    <location>
        <begin position="339"/>
        <end position="358"/>
    </location>
</feature>
<reference evidence="3" key="1">
    <citation type="submission" date="2013-12" db="EMBL/GenBank/DDBJ databases">
        <authorList>
            <person name="Omoto C.K."/>
            <person name="Sibley D."/>
            <person name="Venepally P."/>
            <person name="Hadjithomas M."/>
            <person name="Karamycheva S."/>
            <person name="Brunk B."/>
            <person name="Roos D."/>
            <person name="Caler E."/>
            <person name="Lorenzi H."/>
        </authorList>
    </citation>
    <scope>NUCLEOTIDE SEQUENCE</scope>
</reference>
<keyword evidence="1" id="KW-0175">Coiled coil</keyword>
<dbReference type="EMBL" id="AFNH02001394">
    <property type="protein sequence ID" value="EZG43174.1"/>
    <property type="molecule type" value="Genomic_DNA"/>
</dbReference>
<gene>
    <name evidence="3" type="ORF">GNI_184050</name>
</gene>
<dbReference type="Proteomes" id="UP000019763">
    <property type="component" value="Unassembled WGS sequence"/>
</dbReference>
<keyword evidence="4" id="KW-1185">Reference proteome</keyword>
<evidence type="ECO:0000256" key="1">
    <source>
        <dbReference type="SAM" id="Coils"/>
    </source>
</evidence>
<comment type="caution">
    <text evidence="3">The sequence shown here is derived from an EMBL/GenBank/DDBJ whole genome shotgun (WGS) entry which is preliminary data.</text>
</comment>
<protein>
    <submittedName>
        <fullName evidence="3">Uncharacterized protein</fullName>
    </submittedName>
</protein>
<accession>A0A023AWS9</accession>
<proteinExistence type="predicted"/>
<dbReference type="GeneID" id="22916140"/>
<evidence type="ECO:0000313" key="3">
    <source>
        <dbReference type="EMBL" id="EZG43174.1"/>
    </source>
</evidence>